<dbReference type="Gene3D" id="2.130.10.10">
    <property type="entry name" value="YVTN repeat-like/Quinoprotein amine dehydrogenase"/>
    <property type="match status" value="3"/>
</dbReference>
<dbReference type="Proteomes" id="UP000275078">
    <property type="component" value="Unassembled WGS sequence"/>
</dbReference>
<name>A0A3N4IPA3_ASCIM</name>
<dbReference type="InterPro" id="IPR015943">
    <property type="entry name" value="WD40/YVTN_repeat-like_dom_sf"/>
</dbReference>
<dbReference type="GO" id="GO:0030488">
    <property type="term" value="P:tRNA methylation"/>
    <property type="evidence" value="ECO:0007669"/>
    <property type="project" value="TreeGrafter"/>
</dbReference>
<evidence type="ECO:0000256" key="3">
    <source>
        <dbReference type="ARBA" id="ARBA00022574"/>
    </source>
</evidence>
<dbReference type="InterPro" id="IPR011048">
    <property type="entry name" value="Haem_d1_sf"/>
</dbReference>
<feature type="repeat" description="WD" evidence="7">
    <location>
        <begin position="198"/>
        <end position="238"/>
    </location>
</feature>
<dbReference type="Pfam" id="PF00400">
    <property type="entry name" value="WD40"/>
    <property type="match status" value="2"/>
</dbReference>
<dbReference type="PROSITE" id="PS50294">
    <property type="entry name" value="WD_REPEATS_REGION"/>
    <property type="match status" value="1"/>
</dbReference>
<protein>
    <submittedName>
        <fullName evidence="9">YVTN repeat-like/Quino protein amine dehydrogenase</fullName>
    </submittedName>
</protein>
<dbReference type="InterPro" id="IPR036322">
    <property type="entry name" value="WD40_repeat_dom_sf"/>
</dbReference>
<dbReference type="GO" id="GO:0005737">
    <property type="term" value="C:cytoplasm"/>
    <property type="evidence" value="ECO:0007669"/>
    <property type="project" value="UniProtKB-SubCell"/>
</dbReference>
<dbReference type="PROSITE" id="PS50082">
    <property type="entry name" value="WD_REPEATS_2"/>
    <property type="match status" value="1"/>
</dbReference>
<sequence length="1117" mass="123409">MKIPTLQQDTNIAPITALVFFTHTRDRLLLSGEGSYVKIFNPATGEHLSTTRIFRKERVHGIVVSDDLLDDRVLIWGGRKIALVRVSDLLHNTHLNRPTHSCPDWILHGTLLPEQGVALVTAHNKILLAEDLLVESESESVSFESSSFGENCILYCAKIKYELEANRLVCGAGTVFGEILVWSVPTQKLDSPTLHYRLRGHEGSIFGIDFSHSTGAIEERKTFLSSCSDDRTIRLWDVTGINQGPSYRTIAFTEDENESKGEDAPGTIATGWGHGARIWNTRFLPFESYRDIQIVSTSEDLTSKLWCIDSRKGIDFLECIESHELHSGKNVWAMDIDIDTNTIAVGGADGRIGIVTLKSKTAALKYSMEQVYELANIPALKAPELPVEPEVEVKKEDGKPAKPPKAPKPPKDHFGQYVVLDAGQFAVTTYEGNVLLYDIPTASWTKLAHFDFLKRVNLMAYWKDSGILVLGGTKGTVKVVRLSAPSEPVLEWTEDATAISDLFVHRYGDTLYLAITSITEKKLFLHKMNLSLTERHSSVIQLPNTAAHTTSCLIAQDQGLMVLGTRSGRISIYDISNFDSPSFVNTWSGFHDGWSVFNLEIYEDFPPSPTVDHNALTFFAGSRLGVYLIFRFDKATRCLTELHSTTPPDARIVAGYNRSHSTGELFVYGFRGRSFFYRNETAGVELFADECGGTERCWAFSPPTRDGTGYFVWTLNGTMHLVHPIPSSRKILTGGLHGREIKSLTISGDLVATGAEDTTIRISKINKKTLVLVQEFFVKRHSTGIQHLEFSSDGKYLFSSGGVEELYAWRVTPIGLVHEKDAPAINANPDLRITSFDVTLAHSDSGEEVYVLARVCSDSSIQVIAYNAQQKEFITLLESPKKNPPVCLTESKLIIRKTENSDGKIVLIVTGTNGFVAAWDLLPYFEAIKISPRGESALALKSSWAELKETISTNKPVQVPEDDAVMWKQALHQNSIKSIAIAQPCRYQETSDSEVVILTGGDDGAFVSTVLDLASWKWNSKCMRNAHWAAIGALEILPARAAKGMLTVVTVGGDREVITWNVAIKGDAERVVEVEEVERDVTGVHDVAVSGLTEIEGKPKFIVGGVGIEVWSINSAL</sequence>
<keyword evidence="10" id="KW-1185">Reference proteome</keyword>
<keyword evidence="2" id="KW-0963">Cytoplasm</keyword>
<feature type="compositionally biased region" description="Basic and acidic residues" evidence="8">
    <location>
        <begin position="391"/>
        <end position="400"/>
    </location>
</feature>
<dbReference type="InterPro" id="IPR019775">
    <property type="entry name" value="WD40_repeat_CS"/>
</dbReference>
<dbReference type="EMBL" id="ML119664">
    <property type="protein sequence ID" value="RPA83444.1"/>
    <property type="molecule type" value="Genomic_DNA"/>
</dbReference>
<dbReference type="STRING" id="1160509.A0A3N4IPA3"/>
<evidence type="ECO:0000256" key="1">
    <source>
        <dbReference type="ARBA" id="ARBA00004496"/>
    </source>
</evidence>
<keyword evidence="4" id="KW-0819">tRNA processing</keyword>
<comment type="subcellular location">
    <subcellularLocation>
        <location evidence="1">Cytoplasm</location>
    </subcellularLocation>
</comment>
<accession>A0A3N4IPA3</accession>
<organism evidence="9 10">
    <name type="scientific">Ascobolus immersus RN42</name>
    <dbReference type="NCBI Taxonomy" id="1160509"/>
    <lineage>
        <taxon>Eukaryota</taxon>
        <taxon>Fungi</taxon>
        <taxon>Dikarya</taxon>
        <taxon>Ascomycota</taxon>
        <taxon>Pezizomycotina</taxon>
        <taxon>Pezizomycetes</taxon>
        <taxon>Pezizales</taxon>
        <taxon>Ascobolaceae</taxon>
        <taxon>Ascobolus</taxon>
    </lineage>
</organism>
<dbReference type="PROSITE" id="PS00678">
    <property type="entry name" value="WD_REPEATS_1"/>
    <property type="match status" value="1"/>
</dbReference>
<keyword evidence="3 7" id="KW-0853">WD repeat</keyword>
<dbReference type="PANTHER" id="PTHR14344">
    <property type="entry name" value="WD REPEAT PROTEIN"/>
    <property type="match status" value="1"/>
</dbReference>
<dbReference type="SUPFAM" id="SSF51004">
    <property type="entry name" value="C-terminal (heme d1) domain of cytochrome cd1-nitrite reductase"/>
    <property type="match status" value="1"/>
</dbReference>
<dbReference type="InterPro" id="IPR001680">
    <property type="entry name" value="WD40_rpt"/>
</dbReference>
<dbReference type="InterPro" id="IPR051973">
    <property type="entry name" value="tRNA_Anticodon_Mtase-Reg"/>
</dbReference>
<evidence type="ECO:0000313" key="10">
    <source>
        <dbReference type="Proteomes" id="UP000275078"/>
    </source>
</evidence>
<feature type="region of interest" description="Disordered" evidence="8">
    <location>
        <begin position="389"/>
        <end position="410"/>
    </location>
</feature>
<evidence type="ECO:0000256" key="7">
    <source>
        <dbReference type="PROSITE-ProRule" id="PRU00221"/>
    </source>
</evidence>
<keyword evidence="5" id="KW-0677">Repeat</keyword>
<gene>
    <name evidence="9" type="ORF">BJ508DRAFT_413407</name>
</gene>
<evidence type="ECO:0000256" key="4">
    <source>
        <dbReference type="ARBA" id="ARBA00022694"/>
    </source>
</evidence>
<dbReference type="PANTHER" id="PTHR14344:SF3">
    <property type="entry name" value="WD REPEAT-CONTAINING PROTEIN 6"/>
    <property type="match status" value="1"/>
</dbReference>
<dbReference type="SMART" id="SM00320">
    <property type="entry name" value="WD40"/>
    <property type="match status" value="8"/>
</dbReference>
<evidence type="ECO:0000256" key="5">
    <source>
        <dbReference type="ARBA" id="ARBA00022737"/>
    </source>
</evidence>
<evidence type="ECO:0000256" key="2">
    <source>
        <dbReference type="ARBA" id="ARBA00022490"/>
    </source>
</evidence>
<evidence type="ECO:0000313" key="9">
    <source>
        <dbReference type="EMBL" id="RPA83444.1"/>
    </source>
</evidence>
<reference evidence="9 10" key="1">
    <citation type="journal article" date="2018" name="Nat. Ecol. Evol.">
        <title>Pezizomycetes genomes reveal the molecular basis of ectomycorrhizal truffle lifestyle.</title>
        <authorList>
            <person name="Murat C."/>
            <person name="Payen T."/>
            <person name="Noel B."/>
            <person name="Kuo A."/>
            <person name="Morin E."/>
            <person name="Chen J."/>
            <person name="Kohler A."/>
            <person name="Krizsan K."/>
            <person name="Balestrini R."/>
            <person name="Da Silva C."/>
            <person name="Montanini B."/>
            <person name="Hainaut M."/>
            <person name="Levati E."/>
            <person name="Barry K.W."/>
            <person name="Belfiori B."/>
            <person name="Cichocki N."/>
            <person name="Clum A."/>
            <person name="Dockter R.B."/>
            <person name="Fauchery L."/>
            <person name="Guy J."/>
            <person name="Iotti M."/>
            <person name="Le Tacon F."/>
            <person name="Lindquist E.A."/>
            <person name="Lipzen A."/>
            <person name="Malagnac F."/>
            <person name="Mello A."/>
            <person name="Molinier V."/>
            <person name="Miyauchi S."/>
            <person name="Poulain J."/>
            <person name="Riccioni C."/>
            <person name="Rubini A."/>
            <person name="Sitrit Y."/>
            <person name="Splivallo R."/>
            <person name="Traeger S."/>
            <person name="Wang M."/>
            <person name="Zifcakova L."/>
            <person name="Wipf D."/>
            <person name="Zambonelli A."/>
            <person name="Paolocci F."/>
            <person name="Nowrousian M."/>
            <person name="Ottonello S."/>
            <person name="Baldrian P."/>
            <person name="Spatafora J.W."/>
            <person name="Henrissat B."/>
            <person name="Nagy L.G."/>
            <person name="Aury J.M."/>
            <person name="Wincker P."/>
            <person name="Grigoriev I.V."/>
            <person name="Bonfante P."/>
            <person name="Martin F.M."/>
        </authorList>
    </citation>
    <scope>NUCLEOTIDE SEQUENCE [LARGE SCALE GENOMIC DNA]</scope>
    <source>
        <strain evidence="9 10">RN42</strain>
    </source>
</reference>
<dbReference type="SUPFAM" id="SSF50978">
    <property type="entry name" value="WD40 repeat-like"/>
    <property type="match status" value="3"/>
</dbReference>
<dbReference type="AlphaFoldDB" id="A0A3N4IPA3"/>
<evidence type="ECO:0000256" key="6">
    <source>
        <dbReference type="ARBA" id="ARBA00038255"/>
    </source>
</evidence>
<evidence type="ECO:0000256" key="8">
    <source>
        <dbReference type="SAM" id="MobiDB-lite"/>
    </source>
</evidence>
<dbReference type="OrthoDB" id="66881at2759"/>
<proteinExistence type="inferred from homology"/>
<comment type="similarity">
    <text evidence="6">Belongs to the WD repeat WDR6 family.</text>
</comment>